<name>F8NIU1_SERL9</name>
<protein>
    <submittedName>
        <fullName evidence="1">Uncharacterized protein</fullName>
    </submittedName>
</protein>
<dbReference type="KEGG" id="sla:SERLADRAFT_458445"/>
<dbReference type="AlphaFoldDB" id="F8NIU1"/>
<accession>F8NIU1</accession>
<evidence type="ECO:0000313" key="2">
    <source>
        <dbReference type="Proteomes" id="UP000008064"/>
    </source>
</evidence>
<proteinExistence type="predicted"/>
<dbReference type="GeneID" id="18817728"/>
<gene>
    <name evidence="1" type="ORF">SERLADRAFT_458445</name>
</gene>
<sequence>MLDTLTGISLTVPHALETSYGAVLNSVLVTVSLFGVTNLQVVSQLYPDTLQV</sequence>
<dbReference type="HOGENOM" id="CLU_3088749_0_0_1"/>
<reference evidence="2" key="1">
    <citation type="journal article" date="2011" name="Science">
        <title>The plant cell wall-decomposing machinery underlies the functional diversity of forest fungi.</title>
        <authorList>
            <person name="Eastwood D.C."/>
            <person name="Floudas D."/>
            <person name="Binder M."/>
            <person name="Majcherczyk A."/>
            <person name="Schneider P."/>
            <person name="Aerts A."/>
            <person name="Asiegbu F.O."/>
            <person name="Baker S.E."/>
            <person name="Barry K."/>
            <person name="Bendiksby M."/>
            <person name="Blumentritt M."/>
            <person name="Coutinho P.M."/>
            <person name="Cullen D."/>
            <person name="de Vries R.P."/>
            <person name="Gathman A."/>
            <person name="Goodell B."/>
            <person name="Henrissat B."/>
            <person name="Ihrmark K."/>
            <person name="Kauserud H."/>
            <person name="Kohler A."/>
            <person name="LaButti K."/>
            <person name="Lapidus A."/>
            <person name="Lavin J.L."/>
            <person name="Lee Y.-H."/>
            <person name="Lindquist E."/>
            <person name="Lilly W."/>
            <person name="Lucas S."/>
            <person name="Morin E."/>
            <person name="Murat C."/>
            <person name="Oguiza J.A."/>
            <person name="Park J."/>
            <person name="Pisabarro A.G."/>
            <person name="Riley R."/>
            <person name="Rosling A."/>
            <person name="Salamov A."/>
            <person name="Schmidt O."/>
            <person name="Schmutz J."/>
            <person name="Skrede I."/>
            <person name="Stenlid J."/>
            <person name="Wiebenga A."/>
            <person name="Xie X."/>
            <person name="Kuees U."/>
            <person name="Hibbett D.S."/>
            <person name="Hoffmeister D."/>
            <person name="Hoegberg N."/>
            <person name="Martin F."/>
            <person name="Grigoriev I.V."/>
            <person name="Watkinson S.C."/>
        </authorList>
    </citation>
    <scope>NUCLEOTIDE SEQUENCE [LARGE SCALE GENOMIC DNA]</scope>
    <source>
        <strain evidence="2">S7.9</strain>
    </source>
</reference>
<evidence type="ECO:0000313" key="1">
    <source>
        <dbReference type="EMBL" id="EGO30006.1"/>
    </source>
</evidence>
<dbReference type="RefSeq" id="XP_007314248.1">
    <property type="nucleotide sequence ID" value="XM_007314186.1"/>
</dbReference>
<dbReference type="EMBL" id="GL945429">
    <property type="protein sequence ID" value="EGO30006.1"/>
    <property type="molecule type" value="Genomic_DNA"/>
</dbReference>
<organism evidence="2">
    <name type="scientific">Serpula lacrymans var. lacrymans (strain S7.9)</name>
    <name type="common">Dry rot fungus</name>
    <dbReference type="NCBI Taxonomy" id="578457"/>
    <lineage>
        <taxon>Eukaryota</taxon>
        <taxon>Fungi</taxon>
        <taxon>Dikarya</taxon>
        <taxon>Basidiomycota</taxon>
        <taxon>Agaricomycotina</taxon>
        <taxon>Agaricomycetes</taxon>
        <taxon>Agaricomycetidae</taxon>
        <taxon>Boletales</taxon>
        <taxon>Coniophorineae</taxon>
        <taxon>Serpulaceae</taxon>
        <taxon>Serpula</taxon>
    </lineage>
</organism>
<dbReference type="Proteomes" id="UP000008064">
    <property type="component" value="Unassembled WGS sequence"/>
</dbReference>